<gene>
    <name evidence="5" type="primary">C3</name>
    <name evidence="5" type="ORF">RHICYA_R02947</name>
</gene>
<accession>A0A7L1NRS6</accession>
<evidence type="ECO:0000256" key="1">
    <source>
        <dbReference type="ARBA" id="ARBA00022859"/>
    </source>
</evidence>
<organism evidence="5 6">
    <name type="scientific">Rhinopomastus cyanomelas</name>
    <name type="common">Common scimitarbill</name>
    <dbReference type="NCBI Taxonomy" id="113115"/>
    <lineage>
        <taxon>Eukaryota</taxon>
        <taxon>Metazoa</taxon>
        <taxon>Chordata</taxon>
        <taxon>Craniata</taxon>
        <taxon>Vertebrata</taxon>
        <taxon>Euteleostomi</taxon>
        <taxon>Archelosauria</taxon>
        <taxon>Archosauria</taxon>
        <taxon>Dinosauria</taxon>
        <taxon>Saurischia</taxon>
        <taxon>Theropoda</taxon>
        <taxon>Coelurosauria</taxon>
        <taxon>Aves</taxon>
        <taxon>Neognathae</taxon>
        <taxon>Neoaves</taxon>
        <taxon>Telluraves</taxon>
        <taxon>Coraciimorphae</taxon>
        <taxon>Bucerotiformes</taxon>
        <taxon>Rhinopomastidae</taxon>
        <taxon>Rhinopomastus</taxon>
    </lineage>
</organism>
<evidence type="ECO:0000313" key="5">
    <source>
        <dbReference type="EMBL" id="NXO02661.1"/>
    </source>
</evidence>
<comment type="caution">
    <text evidence="5">The sequence shown here is derived from an EMBL/GenBank/DDBJ whole genome shotgun (WGS) entry which is preliminary data.</text>
</comment>
<keyword evidence="6" id="KW-1185">Reference proteome</keyword>
<feature type="non-terminal residue" evidence="5">
    <location>
        <position position="1"/>
    </location>
</feature>
<keyword evidence="1" id="KW-0391">Immunity</keyword>
<dbReference type="OrthoDB" id="9426090at2759"/>
<dbReference type="InterPro" id="IPR007110">
    <property type="entry name" value="Ig-like_dom"/>
</dbReference>
<dbReference type="EMBL" id="VXBP01008610">
    <property type="protein sequence ID" value="NXO02661.1"/>
    <property type="molecule type" value="Genomic_DNA"/>
</dbReference>
<evidence type="ECO:0000259" key="4">
    <source>
        <dbReference type="PROSITE" id="PS50835"/>
    </source>
</evidence>
<dbReference type="PANTHER" id="PTHR23266">
    <property type="entry name" value="IMMUNOGLOBULIN HEAVY CHAIN"/>
    <property type="match status" value="1"/>
</dbReference>
<reference evidence="5 6" key="1">
    <citation type="submission" date="2019-09" db="EMBL/GenBank/DDBJ databases">
        <title>Bird 10,000 Genomes (B10K) Project - Family phase.</title>
        <authorList>
            <person name="Zhang G."/>
        </authorList>
    </citation>
    <scope>NUCLEOTIDE SEQUENCE [LARGE SCALE GENOMIC DNA]</scope>
    <source>
        <strain evidence="5">B10K-DU-002-35</strain>
        <tissue evidence="5">Muscle</tissue>
    </source>
</reference>
<evidence type="ECO:0000256" key="3">
    <source>
        <dbReference type="ARBA" id="ARBA00043265"/>
    </source>
</evidence>
<dbReference type="SUPFAM" id="SSF48726">
    <property type="entry name" value="Immunoglobulin"/>
    <property type="match status" value="1"/>
</dbReference>
<name>A0A7L1NRS6_RHICY</name>
<evidence type="ECO:0000313" key="6">
    <source>
        <dbReference type="Proteomes" id="UP000565785"/>
    </source>
</evidence>
<feature type="non-terminal residue" evidence="5">
    <location>
        <position position="104"/>
    </location>
</feature>
<dbReference type="Gene3D" id="2.60.40.10">
    <property type="entry name" value="Immunoglobulins"/>
    <property type="match status" value="1"/>
</dbReference>
<dbReference type="AlphaFoldDB" id="A0A7L1NRS6"/>
<proteinExistence type="predicted"/>
<dbReference type="GO" id="GO:0002250">
    <property type="term" value="P:adaptive immune response"/>
    <property type="evidence" value="ECO:0007669"/>
    <property type="project" value="UniProtKB-KW"/>
</dbReference>
<dbReference type="InterPro" id="IPR013783">
    <property type="entry name" value="Ig-like_fold"/>
</dbReference>
<evidence type="ECO:0000256" key="2">
    <source>
        <dbReference type="ARBA" id="ARBA00023130"/>
    </source>
</evidence>
<dbReference type="InterPro" id="IPR013106">
    <property type="entry name" value="Ig_V-set"/>
</dbReference>
<sequence>GLRAVLRPTETGGGLRAPGESVSLSCRGDDFDFAGYGIWWYRQTLDGRLVWLSYINFSGTMKRYEAAVEGRANVSREDSRLQSSLLLRDLQPQDSALYVCALAR</sequence>
<dbReference type="InterPro" id="IPR036179">
    <property type="entry name" value="Ig-like_dom_sf"/>
</dbReference>
<dbReference type="SMART" id="SM00406">
    <property type="entry name" value="IGv"/>
    <property type="match status" value="1"/>
</dbReference>
<feature type="domain" description="Ig-like" evidence="4">
    <location>
        <begin position="19"/>
        <end position="104"/>
    </location>
</feature>
<dbReference type="GO" id="GO:0005576">
    <property type="term" value="C:extracellular region"/>
    <property type="evidence" value="ECO:0007669"/>
    <property type="project" value="UniProtKB-ARBA"/>
</dbReference>
<dbReference type="PROSITE" id="PS50835">
    <property type="entry name" value="IG_LIKE"/>
    <property type="match status" value="1"/>
</dbReference>
<keyword evidence="3" id="KW-1280">Immunoglobulin</keyword>
<dbReference type="Pfam" id="PF07686">
    <property type="entry name" value="V-set"/>
    <property type="match status" value="1"/>
</dbReference>
<keyword evidence="2" id="KW-1064">Adaptive immunity</keyword>
<dbReference type="GO" id="GO:0019814">
    <property type="term" value="C:immunoglobulin complex"/>
    <property type="evidence" value="ECO:0007669"/>
    <property type="project" value="UniProtKB-KW"/>
</dbReference>
<protein>
    <submittedName>
        <fullName evidence="5">HV01 protein</fullName>
    </submittedName>
</protein>
<dbReference type="InterPro" id="IPR050199">
    <property type="entry name" value="IgHV"/>
</dbReference>
<dbReference type="Proteomes" id="UP000565785">
    <property type="component" value="Unassembled WGS sequence"/>
</dbReference>